<dbReference type="GO" id="GO:0006431">
    <property type="term" value="P:methionyl-tRNA aminoacylation"/>
    <property type="evidence" value="ECO:0007669"/>
    <property type="project" value="InterPro"/>
</dbReference>
<keyword evidence="13" id="KW-0030">Aminoacyl-tRNA synthetase</keyword>
<dbReference type="AlphaFoldDB" id="A0A1F5YSY0"/>
<dbReference type="InterPro" id="IPR051270">
    <property type="entry name" value="Tyrosine-tRNA_ligase_regulator"/>
</dbReference>
<dbReference type="Gene3D" id="2.40.50.140">
    <property type="entry name" value="Nucleic acid-binding proteins"/>
    <property type="match status" value="1"/>
</dbReference>
<evidence type="ECO:0000256" key="14">
    <source>
        <dbReference type="ARBA" id="ARBA00030904"/>
    </source>
</evidence>
<evidence type="ECO:0000313" key="18">
    <source>
        <dbReference type="EMBL" id="OGG03077.1"/>
    </source>
</evidence>
<dbReference type="CDD" id="cd02800">
    <property type="entry name" value="tRNA_bind_EcMetRS_like"/>
    <property type="match status" value="1"/>
</dbReference>
<organism evidence="18 19">
    <name type="scientific">Candidatus Gottesmanbacteria bacterium RBG_16_37_8</name>
    <dbReference type="NCBI Taxonomy" id="1798371"/>
    <lineage>
        <taxon>Bacteria</taxon>
        <taxon>Candidatus Gottesmaniibacteriota</taxon>
    </lineage>
</organism>
<evidence type="ECO:0000256" key="7">
    <source>
        <dbReference type="ARBA" id="ARBA00022555"/>
    </source>
</evidence>
<dbReference type="InterPro" id="IPR004495">
    <property type="entry name" value="Met-tRNA-synth_bsu_C"/>
</dbReference>
<proteinExistence type="predicted"/>
<dbReference type="Proteomes" id="UP000176665">
    <property type="component" value="Unassembled WGS sequence"/>
</dbReference>
<evidence type="ECO:0000256" key="8">
    <source>
        <dbReference type="ARBA" id="ARBA00022598"/>
    </source>
</evidence>
<keyword evidence="7 16" id="KW-0820">tRNA-binding</keyword>
<evidence type="ECO:0000256" key="10">
    <source>
        <dbReference type="ARBA" id="ARBA00022840"/>
    </source>
</evidence>
<dbReference type="EC" id="6.1.1.10" evidence="4"/>
<protein>
    <recommendedName>
        <fullName evidence="5">Methionine--tRNA ligase</fullName>
        <ecNumber evidence="4">6.1.1.10</ecNumber>
    </recommendedName>
    <alternativeName>
        <fullName evidence="14">Methionyl-tRNA synthetase</fullName>
    </alternativeName>
</protein>
<dbReference type="InterPro" id="IPR002547">
    <property type="entry name" value="tRNA-bd_dom"/>
</dbReference>
<evidence type="ECO:0000256" key="3">
    <source>
        <dbReference type="ARBA" id="ARBA00011738"/>
    </source>
</evidence>
<keyword evidence="8" id="KW-0436">Ligase</keyword>
<evidence type="ECO:0000256" key="13">
    <source>
        <dbReference type="ARBA" id="ARBA00023146"/>
    </source>
</evidence>
<keyword evidence="9" id="KW-0547">Nucleotide-binding</keyword>
<evidence type="ECO:0000256" key="15">
    <source>
        <dbReference type="ARBA" id="ARBA00047364"/>
    </source>
</evidence>
<reference evidence="18 19" key="1">
    <citation type="journal article" date="2016" name="Nat. Commun.">
        <title>Thousands of microbial genomes shed light on interconnected biogeochemical processes in an aquifer system.</title>
        <authorList>
            <person name="Anantharaman K."/>
            <person name="Brown C.T."/>
            <person name="Hug L.A."/>
            <person name="Sharon I."/>
            <person name="Castelle C.J."/>
            <person name="Probst A.J."/>
            <person name="Thomas B.C."/>
            <person name="Singh A."/>
            <person name="Wilkins M.J."/>
            <person name="Karaoz U."/>
            <person name="Brodie E.L."/>
            <person name="Williams K.H."/>
            <person name="Hubbard S.S."/>
            <person name="Banfield J.F."/>
        </authorList>
    </citation>
    <scope>NUCLEOTIDE SEQUENCE [LARGE SCALE GENOMIC DNA]</scope>
</reference>
<sequence>MKADISFEEFQKLDLRVGEVVSAERVTGSNNLIRLKVNLGNGFSNRNILSGIARWYKPEELTGKKFIFVVNLRPKKIIGEESQGMILCADSNHTAIAVEINDKIPEGTIIR</sequence>
<comment type="function">
    <text evidence="1">Is required not only for elongation of protein synthesis but also for the initiation of all mRNA translation through initiator tRNA(fMet) aminoacylation.</text>
</comment>
<keyword evidence="10" id="KW-0067">ATP-binding</keyword>
<comment type="subcellular location">
    <subcellularLocation>
        <location evidence="2">Cytoplasm</location>
    </subcellularLocation>
</comment>
<evidence type="ECO:0000313" key="19">
    <source>
        <dbReference type="Proteomes" id="UP000176665"/>
    </source>
</evidence>
<evidence type="ECO:0000256" key="9">
    <source>
        <dbReference type="ARBA" id="ARBA00022741"/>
    </source>
</evidence>
<comment type="subunit">
    <text evidence="3">Homodimer.</text>
</comment>
<evidence type="ECO:0000256" key="11">
    <source>
        <dbReference type="ARBA" id="ARBA00022884"/>
    </source>
</evidence>
<dbReference type="SUPFAM" id="SSF50249">
    <property type="entry name" value="Nucleic acid-binding proteins"/>
    <property type="match status" value="1"/>
</dbReference>
<dbReference type="PROSITE" id="PS50886">
    <property type="entry name" value="TRBD"/>
    <property type="match status" value="1"/>
</dbReference>
<comment type="caution">
    <text evidence="18">The sequence shown here is derived from an EMBL/GenBank/DDBJ whole genome shotgun (WGS) entry which is preliminary data.</text>
</comment>
<dbReference type="STRING" id="1798371.A2W14_05220"/>
<dbReference type="PANTHER" id="PTHR11586:SF37">
    <property type="entry name" value="TRNA-BINDING DOMAIN-CONTAINING PROTEIN"/>
    <property type="match status" value="1"/>
</dbReference>
<evidence type="ECO:0000256" key="1">
    <source>
        <dbReference type="ARBA" id="ARBA00003314"/>
    </source>
</evidence>
<dbReference type="GO" id="GO:0000049">
    <property type="term" value="F:tRNA binding"/>
    <property type="evidence" value="ECO:0007669"/>
    <property type="project" value="UniProtKB-UniRule"/>
</dbReference>
<keyword evidence="12" id="KW-0648">Protein biosynthesis</keyword>
<dbReference type="Pfam" id="PF01588">
    <property type="entry name" value="tRNA_bind"/>
    <property type="match status" value="1"/>
</dbReference>
<gene>
    <name evidence="18" type="ORF">A2W14_05220</name>
</gene>
<evidence type="ECO:0000256" key="4">
    <source>
        <dbReference type="ARBA" id="ARBA00012838"/>
    </source>
</evidence>
<evidence type="ECO:0000256" key="16">
    <source>
        <dbReference type="PROSITE-ProRule" id="PRU00209"/>
    </source>
</evidence>
<accession>A0A1F5YSY0</accession>
<dbReference type="FunFam" id="2.40.50.140:FF:000042">
    <property type="entry name" value="Methionine--tRNA ligase"/>
    <property type="match status" value="1"/>
</dbReference>
<evidence type="ECO:0000256" key="2">
    <source>
        <dbReference type="ARBA" id="ARBA00004496"/>
    </source>
</evidence>
<evidence type="ECO:0000256" key="12">
    <source>
        <dbReference type="ARBA" id="ARBA00022917"/>
    </source>
</evidence>
<dbReference type="GO" id="GO:0005737">
    <property type="term" value="C:cytoplasm"/>
    <property type="evidence" value="ECO:0007669"/>
    <property type="project" value="UniProtKB-SubCell"/>
</dbReference>
<dbReference type="InterPro" id="IPR012340">
    <property type="entry name" value="NA-bd_OB-fold"/>
</dbReference>
<keyword evidence="6" id="KW-0963">Cytoplasm</keyword>
<evidence type="ECO:0000256" key="6">
    <source>
        <dbReference type="ARBA" id="ARBA00022490"/>
    </source>
</evidence>
<name>A0A1F5YSY0_9BACT</name>
<evidence type="ECO:0000256" key="5">
    <source>
        <dbReference type="ARBA" id="ARBA00018753"/>
    </source>
</evidence>
<dbReference type="GO" id="GO:0004825">
    <property type="term" value="F:methionine-tRNA ligase activity"/>
    <property type="evidence" value="ECO:0007669"/>
    <property type="project" value="UniProtKB-EC"/>
</dbReference>
<dbReference type="EMBL" id="MFJA01000040">
    <property type="protein sequence ID" value="OGG03077.1"/>
    <property type="molecule type" value="Genomic_DNA"/>
</dbReference>
<dbReference type="PANTHER" id="PTHR11586">
    <property type="entry name" value="TRNA-AMINOACYLATION COFACTOR ARC1 FAMILY MEMBER"/>
    <property type="match status" value="1"/>
</dbReference>
<dbReference type="GO" id="GO:0005524">
    <property type="term" value="F:ATP binding"/>
    <property type="evidence" value="ECO:0007669"/>
    <property type="project" value="UniProtKB-KW"/>
</dbReference>
<feature type="domain" description="TRNA-binding" evidence="17">
    <location>
        <begin position="9"/>
        <end position="111"/>
    </location>
</feature>
<evidence type="ECO:0000259" key="17">
    <source>
        <dbReference type="PROSITE" id="PS50886"/>
    </source>
</evidence>
<keyword evidence="11 16" id="KW-0694">RNA-binding</keyword>
<comment type="catalytic activity">
    <reaction evidence="15">
        <text>tRNA(Met) + L-methionine + ATP = L-methionyl-tRNA(Met) + AMP + diphosphate</text>
        <dbReference type="Rhea" id="RHEA:13481"/>
        <dbReference type="Rhea" id="RHEA-COMP:9667"/>
        <dbReference type="Rhea" id="RHEA-COMP:9698"/>
        <dbReference type="ChEBI" id="CHEBI:30616"/>
        <dbReference type="ChEBI" id="CHEBI:33019"/>
        <dbReference type="ChEBI" id="CHEBI:57844"/>
        <dbReference type="ChEBI" id="CHEBI:78442"/>
        <dbReference type="ChEBI" id="CHEBI:78530"/>
        <dbReference type="ChEBI" id="CHEBI:456215"/>
        <dbReference type="EC" id="6.1.1.10"/>
    </reaction>
</comment>